<organism evidence="2 3">
    <name type="scientific">Rothia santali</name>
    <dbReference type="NCBI Taxonomy" id="2949643"/>
    <lineage>
        <taxon>Bacteria</taxon>
        <taxon>Bacillati</taxon>
        <taxon>Actinomycetota</taxon>
        <taxon>Actinomycetes</taxon>
        <taxon>Micrococcales</taxon>
        <taxon>Micrococcaceae</taxon>
        <taxon>Rothia</taxon>
    </lineage>
</organism>
<accession>A0A9X2HIG2</accession>
<dbReference type="InterPro" id="IPR050834">
    <property type="entry name" value="Glycosyltransf_2"/>
</dbReference>
<dbReference type="SUPFAM" id="SSF53448">
    <property type="entry name" value="Nucleotide-diphospho-sugar transferases"/>
    <property type="match status" value="1"/>
</dbReference>
<keyword evidence="3" id="KW-1185">Reference proteome</keyword>
<evidence type="ECO:0000313" key="3">
    <source>
        <dbReference type="Proteomes" id="UP001139502"/>
    </source>
</evidence>
<reference evidence="2" key="1">
    <citation type="submission" date="2022-06" db="EMBL/GenBank/DDBJ databases">
        <title>Rothia sp. isolated from sandalwood seedling.</title>
        <authorList>
            <person name="Tuikhar N."/>
            <person name="Kirdat K."/>
            <person name="Thorat V."/>
            <person name="Swetha P."/>
            <person name="Padma S."/>
            <person name="Sundararaj R."/>
            <person name="Yadav A."/>
        </authorList>
    </citation>
    <scope>NUCLEOTIDE SEQUENCE</scope>
    <source>
        <strain evidence="2">AR01</strain>
    </source>
</reference>
<dbReference type="AlphaFoldDB" id="A0A9X2HIG2"/>
<dbReference type="EMBL" id="JANAFB010000023">
    <property type="protein sequence ID" value="MCP3426316.1"/>
    <property type="molecule type" value="Genomic_DNA"/>
</dbReference>
<proteinExistence type="predicted"/>
<dbReference type="CDD" id="cd00761">
    <property type="entry name" value="Glyco_tranf_GTA_type"/>
    <property type="match status" value="1"/>
</dbReference>
<dbReference type="Gene3D" id="3.90.550.10">
    <property type="entry name" value="Spore Coat Polysaccharide Biosynthesis Protein SpsA, Chain A"/>
    <property type="match status" value="1"/>
</dbReference>
<keyword evidence="2" id="KW-0328">Glycosyltransferase</keyword>
<protein>
    <submittedName>
        <fullName evidence="2">Glycosyltransferase</fullName>
        <ecNumber evidence="2">2.4.-.-</ecNumber>
    </submittedName>
</protein>
<name>A0A9X2HIG2_9MICC</name>
<evidence type="ECO:0000259" key="1">
    <source>
        <dbReference type="Pfam" id="PF00535"/>
    </source>
</evidence>
<feature type="domain" description="Glycosyltransferase 2-like" evidence="1">
    <location>
        <begin position="11"/>
        <end position="140"/>
    </location>
</feature>
<sequence>MSDQLSPPRTSIIMPVHGTEATVLRAVRSVLAQTDSDFELIVVDDASPDDAHRVLADHLAAHPDSRVRCLRNERNRGLAASRNRGLDEARGAWLAFLDSDDAYRPEFLATMHAHSPGVDVVAAAHDVVHPDGTRRRRERGPAGTYGGAEAQLMGLRDELTPYAWDKIFRSETVGDLRFPVVDRVEDAGFCIPLLGRARLVRVIPDSLHLYSMNPRSITWGSVPPIPDSYRFLAHLKAATGAHEGSEGQRDAFAVTWSLVFLNSAQSALRLRPDDLRGHLQACREALRLPILRRCLRVRPLFGAAGLLLKLSPALYIRLYGAYVRRAYGL</sequence>
<dbReference type="InterPro" id="IPR029044">
    <property type="entry name" value="Nucleotide-diphossugar_trans"/>
</dbReference>
<dbReference type="EC" id="2.4.-.-" evidence="2"/>
<gene>
    <name evidence="2" type="ORF">NBM05_09965</name>
</gene>
<comment type="caution">
    <text evidence="2">The sequence shown here is derived from an EMBL/GenBank/DDBJ whole genome shotgun (WGS) entry which is preliminary data.</text>
</comment>
<keyword evidence="2" id="KW-0808">Transferase</keyword>
<dbReference type="Pfam" id="PF00535">
    <property type="entry name" value="Glycos_transf_2"/>
    <property type="match status" value="1"/>
</dbReference>
<dbReference type="PANTHER" id="PTHR43685:SF2">
    <property type="entry name" value="GLYCOSYLTRANSFERASE 2-LIKE DOMAIN-CONTAINING PROTEIN"/>
    <property type="match status" value="1"/>
</dbReference>
<dbReference type="RefSeq" id="WP_254166912.1">
    <property type="nucleotide sequence ID" value="NZ_JANAFB010000023.1"/>
</dbReference>
<evidence type="ECO:0000313" key="2">
    <source>
        <dbReference type="EMBL" id="MCP3426316.1"/>
    </source>
</evidence>
<dbReference type="InterPro" id="IPR001173">
    <property type="entry name" value="Glyco_trans_2-like"/>
</dbReference>
<dbReference type="Proteomes" id="UP001139502">
    <property type="component" value="Unassembled WGS sequence"/>
</dbReference>
<dbReference type="GO" id="GO:0016757">
    <property type="term" value="F:glycosyltransferase activity"/>
    <property type="evidence" value="ECO:0007669"/>
    <property type="project" value="UniProtKB-KW"/>
</dbReference>
<dbReference type="PANTHER" id="PTHR43685">
    <property type="entry name" value="GLYCOSYLTRANSFERASE"/>
    <property type="match status" value="1"/>
</dbReference>